<name>A0A4Z1SLM2_GIAMU</name>
<proteinExistence type="predicted"/>
<protein>
    <submittedName>
        <fullName evidence="1">Uncharacterized protein</fullName>
    </submittedName>
</protein>
<accession>A0A4Z1SLM2</accession>
<evidence type="ECO:0000313" key="2">
    <source>
        <dbReference type="Proteomes" id="UP000315496"/>
    </source>
</evidence>
<dbReference type="VEuPathDB" id="GiardiaDB:GMRT_24854"/>
<gene>
    <name evidence="1" type="ORF">GMRT_24854</name>
</gene>
<organism evidence="1 2">
    <name type="scientific">Giardia muris</name>
    <dbReference type="NCBI Taxonomy" id="5742"/>
    <lineage>
        <taxon>Eukaryota</taxon>
        <taxon>Metamonada</taxon>
        <taxon>Diplomonadida</taxon>
        <taxon>Hexamitidae</taxon>
        <taxon>Giardiinae</taxon>
        <taxon>Giardia</taxon>
    </lineage>
</organism>
<dbReference type="Proteomes" id="UP000315496">
    <property type="component" value="Chromosome 5"/>
</dbReference>
<reference evidence="1 2" key="1">
    <citation type="submission" date="2019-05" db="EMBL/GenBank/DDBJ databases">
        <title>The compact genome of Giardia muris reveals important steps in the evolution of intestinal protozoan parasites.</title>
        <authorList>
            <person name="Xu F."/>
            <person name="Jimenez-Gonzalez A."/>
            <person name="Einarsson E."/>
            <person name="Astvaldsson A."/>
            <person name="Peirasmaki D."/>
            <person name="Eckmann L."/>
            <person name="Andersson J.O."/>
            <person name="Svard S.G."/>
            <person name="Jerlstrom-Hultqvist J."/>
        </authorList>
    </citation>
    <scope>NUCLEOTIDE SEQUENCE [LARGE SCALE GENOMIC DNA]</scope>
    <source>
        <strain evidence="1 2">Roberts-Thomson</strain>
    </source>
</reference>
<keyword evidence="2" id="KW-1185">Reference proteome</keyword>
<dbReference type="EMBL" id="VDLU01000005">
    <property type="protein sequence ID" value="TNJ26556.1"/>
    <property type="molecule type" value="Genomic_DNA"/>
</dbReference>
<sequence length="104" mass="11209">MVDYAPLYKHAHGKMLKTRFTSTRALLQAEVQQYGGAAAELFDTPPADSPAPRYCAVTLFPARYTALNGLPFANVSAGSVVANLGGIDYMETKALQSFGVPQRQ</sequence>
<evidence type="ECO:0000313" key="1">
    <source>
        <dbReference type="EMBL" id="TNJ26556.1"/>
    </source>
</evidence>
<comment type="caution">
    <text evidence="1">The sequence shown here is derived from an EMBL/GenBank/DDBJ whole genome shotgun (WGS) entry which is preliminary data.</text>
</comment>
<dbReference type="AlphaFoldDB" id="A0A4Z1SLM2"/>